<dbReference type="CDD" id="cd08893">
    <property type="entry name" value="SRPBCC_CalC_Aha1-like_GntR-HTH"/>
    <property type="match status" value="1"/>
</dbReference>
<feature type="domain" description="Activator of Hsp90 ATPase homologue 1/2-like C-terminal" evidence="2">
    <location>
        <begin position="28"/>
        <end position="157"/>
    </location>
</feature>
<name>A0A3M8DAS4_9BACL</name>
<dbReference type="InterPro" id="IPR013538">
    <property type="entry name" value="ASHA1/2-like_C"/>
</dbReference>
<evidence type="ECO:0000259" key="2">
    <source>
        <dbReference type="Pfam" id="PF08327"/>
    </source>
</evidence>
<keyword evidence="4" id="KW-1185">Reference proteome</keyword>
<protein>
    <submittedName>
        <fullName evidence="3">Polyketide cyclase</fullName>
    </submittedName>
</protein>
<accession>A0A3M8DAS4</accession>
<dbReference type="Proteomes" id="UP000269573">
    <property type="component" value="Unassembled WGS sequence"/>
</dbReference>
<dbReference type="Gene3D" id="3.30.530.20">
    <property type="match status" value="1"/>
</dbReference>
<evidence type="ECO:0000313" key="3">
    <source>
        <dbReference type="EMBL" id="RNB84385.1"/>
    </source>
</evidence>
<gene>
    <name evidence="3" type="ORF">EDM59_14540</name>
</gene>
<proteinExistence type="inferred from homology"/>
<dbReference type="AlphaFoldDB" id="A0A3M8DAS4"/>
<sequence length="166" mass="18614">MENDYKNCLANGKGGLLVELTYVTYIGAKPEEVWNALLSPEGTKAIFFGSVLQSTFEIGAPYAYVGPGADGEETVHVYGNILAFEPYRFMSYTEHPGPSYNERHAELETRISLTLETVGSCTRLTLVNDQWPADHPSYERTKDSWHYIISSIKTYVETGKALDFGW</sequence>
<organism evidence="3 4">
    <name type="scientific">Brevibacillus nitrificans</name>
    <dbReference type="NCBI Taxonomy" id="651560"/>
    <lineage>
        <taxon>Bacteria</taxon>
        <taxon>Bacillati</taxon>
        <taxon>Bacillota</taxon>
        <taxon>Bacilli</taxon>
        <taxon>Bacillales</taxon>
        <taxon>Paenibacillaceae</taxon>
        <taxon>Brevibacillus</taxon>
    </lineage>
</organism>
<dbReference type="InterPro" id="IPR023393">
    <property type="entry name" value="START-like_dom_sf"/>
</dbReference>
<dbReference type="EMBL" id="RHHU01000010">
    <property type="protein sequence ID" value="RNB84385.1"/>
    <property type="molecule type" value="Genomic_DNA"/>
</dbReference>
<comment type="similarity">
    <text evidence="1">Belongs to the AHA1 family.</text>
</comment>
<comment type="caution">
    <text evidence="3">The sequence shown here is derived from an EMBL/GenBank/DDBJ whole genome shotgun (WGS) entry which is preliminary data.</text>
</comment>
<evidence type="ECO:0000256" key="1">
    <source>
        <dbReference type="ARBA" id="ARBA00006817"/>
    </source>
</evidence>
<evidence type="ECO:0000313" key="4">
    <source>
        <dbReference type="Proteomes" id="UP000269573"/>
    </source>
</evidence>
<dbReference type="SUPFAM" id="SSF55961">
    <property type="entry name" value="Bet v1-like"/>
    <property type="match status" value="1"/>
</dbReference>
<dbReference type="Pfam" id="PF08327">
    <property type="entry name" value="AHSA1"/>
    <property type="match status" value="1"/>
</dbReference>
<reference evidence="3 4" key="1">
    <citation type="submission" date="2018-10" db="EMBL/GenBank/DDBJ databases">
        <title>Phylogenomics of Brevibacillus.</title>
        <authorList>
            <person name="Dunlap C."/>
        </authorList>
    </citation>
    <scope>NUCLEOTIDE SEQUENCE [LARGE SCALE GENOMIC DNA]</scope>
    <source>
        <strain evidence="3 4">JCM 15774</strain>
    </source>
</reference>